<sequence>MLSTSATGASTVNGSPPWLTGSISTVPASARRI</sequence>
<evidence type="ECO:0000313" key="2">
    <source>
        <dbReference type="EMBL" id="COY37382.1"/>
    </source>
</evidence>
<gene>
    <name evidence="2" type="ORF">ERS007739_02502</name>
</gene>
<reference evidence="3" key="1">
    <citation type="submission" date="2015-03" db="EMBL/GenBank/DDBJ databases">
        <authorList>
            <consortium name="Pathogen Informatics"/>
        </authorList>
    </citation>
    <scope>NUCLEOTIDE SEQUENCE [LARGE SCALE GENOMIC DNA]</scope>
    <source>
        <strain evidence="3">N09902308</strain>
    </source>
</reference>
<name>A0A916LBG1_MYCTX</name>
<feature type="compositionally biased region" description="Polar residues" evidence="1">
    <location>
        <begin position="1"/>
        <end position="14"/>
    </location>
</feature>
<feature type="region of interest" description="Disordered" evidence="1">
    <location>
        <begin position="1"/>
        <end position="33"/>
    </location>
</feature>
<organism evidence="2 3">
    <name type="scientific">Mycobacterium tuberculosis</name>
    <dbReference type="NCBI Taxonomy" id="1773"/>
    <lineage>
        <taxon>Bacteria</taxon>
        <taxon>Bacillati</taxon>
        <taxon>Actinomycetota</taxon>
        <taxon>Actinomycetes</taxon>
        <taxon>Mycobacteriales</taxon>
        <taxon>Mycobacteriaceae</taxon>
        <taxon>Mycobacterium</taxon>
        <taxon>Mycobacterium tuberculosis complex</taxon>
    </lineage>
</organism>
<evidence type="ECO:0000256" key="1">
    <source>
        <dbReference type="SAM" id="MobiDB-lite"/>
    </source>
</evidence>
<dbReference type="AlphaFoldDB" id="A0A916LBG1"/>
<protein>
    <submittedName>
        <fullName evidence="2">Uncharacterized protein</fullName>
    </submittedName>
</protein>
<accession>A0A916LBG1</accession>
<comment type="caution">
    <text evidence="2">The sequence shown here is derived from an EMBL/GenBank/DDBJ whole genome shotgun (WGS) entry which is preliminary data.</text>
</comment>
<proteinExistence type="predicted"/>
<dbReference type="EMBL" id="CSBK01001159">
    <property type="protein sequence ID" value="COY37382.1"/>
    <property type="molecule type" value="Genomic_DNA"/>
</dbReference>
<evidence type="ECO:0000313" key="3">
    <source>
        <dbReference type="Proteomes" id="UP000039021"/>
    </source>
</evidence>
<dbReference type="Proteomes" id="UP000039021">
    <property type="component" value="Unassembled WGS sequence"/>
</dbReference>